<proteinExistence type="predicted"/>
<reference evidence="1" key="1">
    <citation type="journal article" date="2020" name="Stud. Mycol.">
        <title>101 Dothideomycetes genomes: a test case for predicting lifestyles and emergence of pathogens.</title>
        <authorList>
            <person name="Haridas S."/>
            <person name="Albert R."/>
            <person name="Binder M."/>
            <person name="Bloem J."/>
            <person name="Labutti K."/>
            <person name="Salamov A."/>
            <person name="Andreopoulos B."/>
            <person name="Baker S."/>
            <person name="Barry K."/>
            <person name="Bills G."/>
            <person name="Bluhm B."/>
            <person name="Cannon C."/>
            <person name="Castanera R."/>
            <person name="Culley D."/>
            <person name="Daum C."/>
            <person name="Ezra D."/>
            <person name="Gonzalez J."/>
            <person name="Henrissat B."/>
            <person name="Kuo A."/>
            <person name="Liang C."/>
            <person name="Lipzen A."/>
            <person name="Lutzoni F."/>
            <person name="Magnuson J."/>
            <person name="Mondo S."/>
            <person name="Nolan M."/>
            <person name="Ohm R."/>
            <person name="Pangilinan J."/>
            <person name="Park H.-J."/>
            <person name="Ramirez L."/>
            <person name="Alfaro M."/>
            <person name="Sun H."/>
            <person name="Tritt A."/>
            <person name="Yoshinaga Y."/>
            <person name="Zwiers L.-H."/>
            <person name="Turgeon B."/>
            <person name="Goodwin S."/>
            <person name="Spatafora J."/>
            <person name="Crous P."/>
            <person name="Grigoriev I."/>
        </authorList>
    </citation>
    <scope>NUCLEOTIDE SEQUENCE</scope>
    <source>
        <strain evidence="1">CBS 525.71</strain>
    </source>
</reference>
<evidence type="ECO:0000313" key="2">
    <source>
        <dbReference type="Proteomes" id="UP000799754"/>
    </source>
</evidence>
<sequence length="506" mass="56796">MPGAELKKPSKCLAVFCDGTWVGRETKVAGAPLSNIRMLADMVGEVDFGNSDPRKKPATVHSIRTHSTDVVAGYQEGTGLGATFLEYIWNGATASDIGDECVAVYRFIVEHYTDDHEIWLFGFSRGAFTVRCVAGMINNCGIIRRQNNKLNSEQVDQLCYEVFRTYRSNLPIDAPQSEQSSRRRHNAEKVWQVKQPIRCMSVIDTVGSLGIPRLNAGVGIDWASFEFFDKYISTVVQHVRHAPALHDRLWAFQPCLAFPSRNASDTTVEQVWFPGVHYDLGRQAFRFVRQHPSNYIEEALGWLPNLLSRTIWPNEVLADNVLRWILEGVQKFNDLETPIIPKVDNEIAKISERIVNPNPNSTGSGDVYGNLLEYAPAGKFLGIVQKISGAFRWLLNKSFPKLGDNIQDLLGIRTIIGILTATADRRIPGVAVAADVNDYKDNITTMTGVVYSVEDNARMRDLNELDKVRYPSETFETHELWKSVFGDERGTHLPDVFADAQRATNM</sequence>
<evidence type="ECO:0000313" key="1">
    <source>
        <dbReference type="EMBL" id="KAF2624515.1"/>
    </source>
</evidence>
<keyword evidence="2" id="KW-1185">Reference proteome</keyword>
<dbReference type="Proteomes" id="UP000799754">
    <property type="component" value="Unassembled WGS sequence"/>
</dbReference>
<dbReference type="EMBL" id="MU006730">
    <property type="protein sequence ID" value="KAF2624515.1"/>
    <property type="molecule type" value="Genomic_DNA"/>
</dbReference>
<accession>A0ACB6RRB9</accession>
<name>A0ACB6RRB9_9PLEO</name>
<protein>
    <submittedName>
        <fullName evidence="1">Uncharacterized protein</fullName>
    </submittedName>
</protein>
<organism evidence="1 2">
    <name type="scientific">Macroventuria anomochaeta</name>
    <dbReference type="NCBI Taxonomy" id="301207"/>
    <lineage>
        <taxon>Eukaryota</taxon>
        <taxon>Fungi</taxon>
        <taxon>Dikarya</taxon>
        <taxon>Ascomycota</taxon>
        <taxon>Pezizomycotina</taxon>
        <taxon>Dothideomycetes</taxon>
        <taxon>Pleosporomycetidae</taxon>
        <taxon>Pleosporales</taxon>
        <taxon>Pleosporineae</taxon>
        <taxon>Didymellaceae</taxon>
        <taxon>Macroventuria</taxon>
    </lineage>
</organism>
<comment type="caution">
    <text evidence="1">The sequence shown here is derived from an EMBL/GenBank/DDBJ whole genome shotgun (WGS) entry which is preliminary data.</text>
</comment>
<gene>
    <name evidence="1" type="ORF">BU25DRAFT_347798</name>
</gene>